<reference evidence="4 5" key="1">
    <citation type="journal article" date="2019" name="Int. J. Syst. Evol. Microbiol.">
        <title>The Global Catalogue of Microorganisms (GCM) 10K type strain sequencing project: providing services to taxonomists for standard genome sequencing and annotation.</title>
        <authorList>
            <consortium name="The Broad Institute Genomics Platform"/>
            <consortium name="The Broad Institute Genome Sequencing Center for Infectious Disease"/>
            <person name="Wu L."/>
            <person name="Ma J."/>
        </authorList>
    </citation>
    <scope>NUCLEOTIDE SEQUENCE [LARGE SCALE GENOMIC DNA]</scope>
    <source>
        <strain evidence="4 5">DT31</strain>
    </source>
</reference>
<gene>
    <name evidence="4" type="ORF">ACFQL9_06615</name>
</gene>
<comment type="caution">
    <text evidence="4">The sequence shown here is derived from an EMBL/GenBank/DDBJ whole genome shotgun (WGS) entry which is preliminary data.</text>
</comment>
<evidence type="ECO:0000313" key="4">
    <source>
        <dbReference type="EMBL" id="MFC7069309.1"/>
    </source>
</evidence>
<feature type="transmembrane region" description="Helical" evidence="2">
    <location>
        <begin position="75"/>
        <end position="97"/>
    </location>
</feature>
<evidence type="ECO:0000256" key="2">
    <source>
        <dbReference type="SAM" id="Phobius"/>
    </source>
</evidence>
<keyword evidence="2" id="KW-0472">Membrane</keyword>
<keyword evidence="5" id="KW-1185">Reference proteome</keyword>
<accession>A0ABD5WEQ6</accession>
<protein>
    <recommendedName>
        <fullName evidence="3">DUF7315 domain-containing protein</fullName>
    </recommendedName>
</protein>
<dbReference type="RefSeq" id="WP_284032045.1">
    <property type="nucleotide sequence ID" value="NZ_CP126154.1"/>
</dbReference>
<organism evidence="4 5">
    <name type="scientific">Halobaculum lipolyticum</name>
    <dbReference type="NCBI Taxonomy" id="3032001"/>
    <lineage>
        <taxon>Archaea</taxon>
        <taxon>Methanobacteriati</taxon>
        <taxon>Methanobacteriota</taxon>
        <taxon>Stenosarchaea group</taxon>
        <taxon>Halobacteria</taxon>
        <taxon>Halobacteriales</taxon>
        <taxon>Haloferacaceae</taxon>
        <taxon>Halobaculum</taxon>
    </lineage>
</organism>
<keyword evidence="2" id="KW-1133">Transmembrane helix</keyword>
<proteinExistence type="predicted"/>
<dbReference type="Proteomes" id="UP001596461">
    <property type="component" value="Unassembled WGS sequence"/>
</dbReference>
<dbReference type="GeneID" id="81123868"/>
<keyword evidence="2" id="KW-0812">Transmembrane</keyword>
<evidence type="ECO:0000259" key="3">
    <source>
        <dbReference type="Pfam" id="PF23997"/>
    </source>
</evidence>
<feature type="domain" description="DUF7315" evidence="3">
    <location>
        <begin position="57"/>
        <end position="159"/>
    </location>
</feature>
<name>A0ABD5WEQ6_9EURY</name>
<evidence type="ECO:0000313" key="5">
    <source>
        <dbReference type="Proteomes" id="UP001596461"/>
    </source>
</evidence>
<dbReference type="InterPro" id="IPR055739">
    <property type="entry name" value="DUF7315"/>
</dbReference>
<sequence length="162" mass="16140">MDETPSDRGSSTGADDGPPGTTAAADGAAGGDGTDDAGTAASPEPDGPVASGQGRARDVVVPIALYKRITAYSTLTAVVAVVLGFVMLDAATLQVSLTRRFVVGVFGAMGVVPPETFLTALFSVIGLGLIAFGAGVYVLGSRFRAAGMTAENGNSQDDDAEV</sequence>
<feature type="transmembrane region" description="Helical" evidence="2">
    <location>
        <begin position="117"/>
        <end position="139"/>
    </location>
</feature>
<feature type="region of interest" description="Disordered" evidence="1">
    <location>
        <begin position="1"/>
        <end position="53"/>
    </location>
</feature>
<feature type="compositionally biased region" description="Low complexity" evidence="1">
    <location>
        <begin position="12"/>
        <end position="27"/>
    </location>
</feature>
<evidence type="ECO:0000256" key="1">
    <source>
        <dbReference type="SAM" id="MobiDB-lite"/>
    </source>
</evidence>
<dbReference type="Pfam" id="PF23997">
    <property type="entry name" value="DUF7315"/>
    <property type="match status" value="1"/>
</dbReference>
<dbReference type="EMBL" id="JBHTAH010000004">
    <property type="protein sequence ID" value="MFC7069309.1"/>
    <property type="molecule type" value="Genomic_DNA"/>
</dbReference>
<dbReference type="AlphaFoldDB" id="A0ABD5WEQ6"/>